<proteinExistence type="predicted"/>
<keyword evidence="3" id="KW-1185">Reference proteome</keyword>
<dbReference type="RefSeq" id="WP_163954557.1">
    <property type="nucleotide sequence ID" value="NZ_JAAFZH010000017.1"/>
</dbReference>
<evidence type="ECO:0000313" key="3">
    <source>
        <dbReference type="Proteomes" id="UP000474175"/>
    </source>
</evidence>
<sequence>MKKFHFAILLVIGLLASSQSFAQMAIDKGTKFINLGIGVGGYGYYTGGGVGFNASADFGVTKNITVGAVAGYKSYGSVASYNYNSFDVGARGSYHFNELLSLATDKADLYAGLGISYYSFSYGGFLDNYGTVYVPIHIGGRYFFSDNVGGFAELGSSLATLKLGVTFKF</sequence>
<accession>A0A6L9LGE4</accession>
<reference evidence="2 3" key="1">
    <citation type="submission" date="2020-02" db="EMBL/GenBank/DDBJ databases">
        <title>Draft genome sequence of two Spirosoma agri KCTC 52727 and Spirosoma terrae KCTC 52035.</title>
        <authorList>
            <person name="Rojas J."/>
            <person name="Ambika Manirajan B."/>
            <person name="Suarez C."/>
            <person name="Ratering S."/>
            <person name="Schnell S."/>
        </authorList>
    </citation>
    <scope>NUCLEOTIDE SEQUENCE [LARGE SCALE GENOMIC DNA]</scope>
    <source>
        <strain evidence="2 3">KCTC 52035</strain>
    </source>
</reference>
<evidence type="ECO:0000256" key="1">
    <source>
        <dbReference type="SAM" id="SignalP"/>
    </source>
</evidence>
<feature type="chain" id="PRO_5026744961" description="Outer membrane beta-barrel protein" evidence="1">
    <location>
        <begin position="23"/>
        <end position="169"/>
    </location>
</feature>
<comment type="caution">
    <text evidence="2">The sequence shown here is derived from an EMBL/GenBank/DDBJ whole genome shotgun (WGS) entry which is preliminary data.</text>
</comment>
<dbReference type="InterPro" id="IPR011250">
    <property type="entry name" value="OMP/PagP_B-barrel"/>
</dbReference>
<feature type="signal peptide" evidence="1">
    <location>
        <begin position="1"/>
        <end position="22"/>
    </location>
</feature>
<keyword evidence="1" id="KW-0732">Signal</keyword>
<dbReference type="EMBL" id="JAAFZH010000017">
    <property type="protein sequence ID" value="NDU98422.1"/>
    <property type="molecule type" value="Genomic_DNA"/>
</dbReference>
<organism evidence="2 3">
    <name type="scientific">Spirosoma terrae</name>
    <dbReference type="NCBI Taxonomy" id="1968276"/>
    <lineage>
        <taxon>Bacteria</taxon>
        <taxon>Pseudomonadati</taxon>
        <taxon>Bacteroidota</taxon>
        <taxon>Cytophagia</taxon>
        <taxon>Cytophagales</taxon>
        <taxon>Cytophagaceae</taxon>
        <taxon>Spirosoma</taxon>
    </lineage>
</organism>
<dbReference type="Proteomes" id="UP000474175">
    <property type="component" value="Unassembled WGS sequence"/>
</dbReference>
<evidence type="ECO:0008006" key="4">
    <source>
        <dbReference type="Google" id="ProtNLM"/>
    </source>
</evidence>
<dbReference type="SUPFAM" id="SSF56925">
    <property type="entry name" value="OMPA-like"/>
    <property type="match status" value="1"/>
</dbReference>
<name>A0A6L9LGE4_9BACT</name>
<protein>
    <recommendedName>
        <fullName evidence="4">Outer membrane beta-barrel protein</fullName>
    </recommendedName>
</protein>
<gene>
    <name evidence="2" type="ORF">GK108_26285</name>
</gene>
<dbReference type="AlphaFoldDB" id="A0A6L9LGE4"/>
<evidence type="ECO:0000313" key="2">
    <source>
        <dbReference type="EMBL" id="NDU98422.1"/>
    </source>
</evidence>